<keyword evidence="4" id="KW-1185">Reference proteome</keyword>
<dbReference type="GO" id="GO:0005829">
    <property type="term" value="C:cytosol"/>
    <property type="evidence" value="ECO:0007669"/>
    <property type="project" value="TreeGrafter"/>
</dbReference>
<evidence type="ECO:0000256" key="2">
    <source>
        <dbReference type="SAM" id="Coils"/>
    </source>
</evidence>
<feature type="coiled-coil region" evidence="2">
    <location>
        <begin position="251"/>
        <end position="285"/>
    </location>
</feature>
<protein>
    <recommendedName>
        <fullName evidence="5">WEB family protein</fullName>
    </recommendedName>
</protein>
<comment type="caution">
    <text evidence="3">The sequence shown here is derived from an EMBL/GenBank/DDBJ whole genome shotgun (WGS) entry which is preliminary data.</text>
</comment>
<dbReference type="AlphaFoldDB" id="A0A9D4V1D3"/>
<evidence type="ECO:0000256" key="1">
    <source>
        <dbReference type="ARBA" id="ARBA00005485"/>
    </source>
</evidence>
<name>A0A9D4V1D3_ADICA</name>
<dbReference type="EMBL" id="JABFUD020000007">
    <property type="protein sequence ID" value="KAI5077660.1"/>
    <property type="molecule type" value="Genomic_DNA"/>
</dbReference>
<dbReference type="PANTHER" id="PTHR32054">
    <property type="entry name" value="HEAVY CHAIN, PUTATIVE, EXPRESSED-RELATED-RELATED"/>
    <property type="match status" value="1"/>
</dbReference>
<evidence type="ECO:0000313" key="4">
    <source>
        <dbReference type="Proteomes" id="UP000886520"/>
    </source>
</evidence>
<proteinExistence type="inferred from homology"/>
<feature type="coiled-coil region" evidence="2">
    <location>
        <begin position="25"/>
        <end position="52"/>
    </location>
</feature>
<evidence type="ECO:0008006" key="5">
    <source>
        <dbReference type="Google" id="ProtNLM"/>
    </source>
</evidence>
<dbReference type="OrthoDB" id="1933125at2759"/>
<evidence type="ECO:0000313" key="3">
    <source>
        <dbReference type="EMBL" id="KAI5077660.1"/>
    </source>
</evidence>
<reference evidence="3" key="1">
    <citation type="submission" date="2021-01" db="EMBL/GenBank/DDBJ databases">
        <title>Adiantum capillus-veneris genome.</title>
        <authorList>
            <person name="Fang Y."/>
            <person name="Liao Q."/>
        </authorList>
    </citation>
    <scope>NUCLEOTIDE SEQUENCE</scope>
    <source>
        <strain evidence="3">H3</strain>
        <tissue evidence="3">Leaf</tissue>
    </source>
</reference>
<dbReference type="Proteomes" id="UP000886520">
    <property type="component" value="Chromosome 7"/>
</dbReference>
<keyword evidence="2" id="KW-0175">Coiled coil</keyword>
<dbReference type="PANTHER" id="PTHR32054:SF31">
    <property type="entry name" value="PROTEIN WEAK CHLOROPLAST MOVEMENT UNDER BLUE LIGHT 1"/>
    <property type="match status" value="1"/>
</dbReference>
<gene>
    <name evidence="3" type="ORF">GOP47_0007484</name>
</gene>
<accession>A0A9D4V1D3</accession>
<feature type="coiled-coil region" evidence="2">
    <location>
        <begin position="85"/>
        <end position="130"/>
    </location>
</feature>
<dbReference type="GO" id="GO:0009904">
    <property type="term" value="P:chloroplast accumulation movement"/>
    <property type="evidence" value="ECO:0007669"/>
    <property type="project" value="TreeGrafter"/>
</dbReference>
<dbReference type="GO" id="GO:0009903">
    <property type="term" value="P:chloroplast avoidance movement"/>
    <property type="evidence" value="ECO:0007669"/>
    <property type="project" value="TreeGrafter"/>
</dbReference>
<sequence length="451" mass="49896">MFGEKSHRAKVNKAYEKHGLHEMDMQEIMEELARVRAQVAEEQKQKASVLSELNVLKKAVEGNQVHSSESSSCKDAQDEVAFAELEDIKVQKSKLEQELFVALQEKDRSQRQAEEALLAAEVNAKRAEELSKEMLGTKESLLLVKMACVETNKEREALWVARKAQTKGQTHIMSPGSPNKSNKLEHKLNVAKSDFSKEDSRVIRQSLVSARDALANIDRLKAGCGSPVTDATITLELEAAKSEVSKALESDALVESTLKELQDKLMEANQELDATTRKLAEVTSREASVSAEMAELKLEFEKVKSELRAAVSCNEAFVGFSQRLQRESTQEGLTCKADDAAKAELHALLKEEAEAVRQITPKASRDACLSGKRDKLETVYEDSNMVLSQIEASNASHVSHRQSTVHALSSGMQAPCKEEHVKKFSLLSFGKLLSKSKRRALKGTSSTRDNT</sequence>
<organism evidence="3 4">
    <name type="scientific">Adiantum capillus-veneris</name>
    <name type="common">Maidenhair fern</name>
    <dbReference type="NCBI Taxonomy" id="13818"/>
    <lineage>
        <taxon>Eukaryota</taxon>
        <taxon>Viridiplantae</taxon>
        <taxon>Streptophyta</taxon>
        <taxon>Embryophyta</taxon>
        <taxon>Tracheophyta</taxon>
        <taxon>Polypodiopsida</taxon>
        <taxon>Polypodiidae</taxon>
        <taxon>Polypodiales</taxon>
        <taxon>Pteridineae</taxon>
        <taxon>Pteridaceae</taxon>
        <taxon>Vittarioideae</taxon>
        <taxon>Adiantum</taxon>
    </lineage>
</organism>
<comment type="similarity">
    <text evidence="1">Belongs to the WEB family.</text>
</comment>